<evidence type="ECO:0000256" key="1">
    <source>
        <dbReference type="SAM" id="Phobius"/>
    </source>
</evidence>
<feature type="transmembrane region" description="Helical" evidence="1">
    <location>
        <begin position="56"/>
        <end position="76"/>
    </location>
</feature>
<evidence type="ECO:0000313" key="3">
    <source>
        <dbReference type="Proteomes" id="UP000196118"/>
    </source>
</evidence>
<evidence type="ECO:0008006" key="4">
    <source>
        <dbReference type="Google" id="ProtNLM"/>
    </source>
</evidence>
<organism evidence="2 3">
    <name type="scientific">Pediococcus pentosaceus</name>
    <dbReference type="NCBI Taxonomy" id="1255"/>
    <lineage>
        <taxon>Bacteria</taxon>
        <taxon>Bacillati</taxon>
        <taxon>Bacillota</taxon>
        <taxon>Bacilli</taxon>
        <taxon>Lactobacillales</taxon>
        <taxon>Lactobacillaceae</taxon>
        <taxon>Pediococcus</taxon>
    </lineage>
</organism>
<dbReference type="Proteomes" id="UP000196118">
    <property type="component" value="Chromosome"/>
</dbReference>
<dbReference type="OMA" id="YIIRFKY"/>
<feature type="transmembrane region" description="Helical" evidence="1">
    <location>
        <begin position="88"/>
        <end position="106"/>
    </location>
</feature>
<sequence length="242" mass="27182">MKTADVKRRFFWLVISIILNSAANALSIATGLGSAVWTGSAVNLSHWVAHTTSPAIANHVMGTVLVLYGVSVAFLTMLLSRHLDWARFARNILFVVPFSYLVQWFTPFWSDTLKISQLQANFQHPWQLLTSVILDIIGLLGVAVAVSLYQRANLIMHPNDDLSYILRFRYLHGLASVSQWASYVPPLIITALSCFANGGRLWSFGFGTVWAFITQGYVQGWSDQHVVPTFRHHFSFQSPKKL</sequence>
<dbReference type="GeneID" id="33061487"/>
<dbReference type="AlphaFoldDB" id="A0A1Y0VSL5"/>
<accession>A0A1Y0VSL5</accession>
<dbReference type="RefSeq" id="WP_011673845.1">
    <property type="nucleotide sequence ID" value="NZ_CP028264.1"/>
</dbReference>
<feature type="transmembrane region" description="Helical" evidence="1">
    <location>
        <begin position="126"/>
        <end position="149"/>
    </location>
</feature>
<keyword evidence="1" id="KW-0812">Transmembrane</keyword>
<feature type="transmembrane region" description="Helical" evidence="1">
    <location>
        <begin position="12"/>
        <end position="36"/>
    </location>
</feature>
<evidence type="ECO:0000313" key="2">
    <source>
        <dbReference type="EMBL" id="ARW18869.1"/>
    </source>
</evidence>
<reference evidence="2 3" key="1">
    <citation type="submission" date="2017-05" db="EMBL/GenBank/DDBJ databases">
        <title>Genome sequence of Pediococcus pentosaceus strain SRCM100892.</title>
        <authorList>
            <person name="Cho S.H."/>
        </authorList>
    </citation>
    <scope>NUCLEOTIDE SEQUENCE [LARGE SCALE GENOMIC DNA]</scope>
    <source>
        <strain evidence="2 3">SRCM100892</strain>
    </source>
</reference>
<dbReference type="InterPro" id="IPR038750">
    <property type="entry name" value="YczE/YyaS-like"/>
</dbReference>
<dbReference type="EMBL" id="CP021474">
    <property type="protein sequence ID" value="ARW18869.1"/>
    <property type="molecule type" value="Genomic_DNA"/>
</dbReference>
<gene>
    <name evidence="2" type="ORF">S100892_00264</name>
</gene>
<keyword evidence="1" id="KW-1133">Transmembrane helix</keyword>
<name>A0A1Y0VSL5_PEDPE</name>
<keyword evidence="1" id="KW-0472">Membrane</keyword>
<dbReference type="Pfam" id="PF19700">
    <property type="entry name" value="DUF6198"/>
    <property type="match status" value="1"/>
</dbReference>
<proteinExistence type="predicted"/>
<protein>
    <recommendedName>
        <fullName evidence="4">Integral membrane protein</fullName>
    </recommendedName>
</protein>